<dbReference type="Pfam" id="PF12040">
    <property type="entry name" value="DUF3526"/>
    <property type="match status" value="1"/>
</dbReference>
<proteinExistence type="predicted"/>
<accession>A0AAU7P7Q5</accession>
<dbReference type="RefSeq" id="WP_349656109.1">
    <property type="nucleotide sequence ID" value="NZ_CP144460.1"/>
</dbReference>
<keyword evidence="1" id="KW-1133">Transmembrane helix</keyword>
<feature type="transmembrane region" description="Helical" evidence="1">
    <location>
        <begin position="132"/>
        <end position="151"/>
    </location>
</feature>
<gene>
    <name evidence="2" type="ORF">VZ068_18515</name>
</gene>
<organism evidence="2">
    <name type="scientific">Xanthomonas sp. 10-10</name>
    <dbReference type="NCBI Taxonomy" id="3115848"/>
    <lineage>
        <taxon>Bacteria</taxon>
        <taxon>Pseudomonadati</taxon>
        <taxon>Pseudomonadota</taxon>
        <taxon>Gammaproteobacteria</taxon>
        <taxon>Lysobacterales</taxon>
        <taxon>Lysobacteraceae</taxon>
        <taxon>Xanthomonas</taxon>
    </lineage>
</organism>
<keyword evidence="1" id="KW-0812">Transmembrane</keyword>
<dbReference type="PANTHER" id="PTHR43471">
    <property type="entry name" value="ABC TRANSPORTER PERMEASE"/>
    <property type="match status" value="1"/>
</dbReference>
<feature type="transmembrane region" description="Helical" evidence="1">
    <location>
        <begin position="209"/>
        <end position="230"/>
    </location>
</feature>
<feature type="transmembrane region" description="Helical" evidence="1">
    <location>
        <begin position="179"/>
        <end position="203"/>
    </location>
</feature>
<dbReference type="PANTHER" id="PTHR43471:SF1">
    <property type="entry name" value="ABC TRANSPORTER PERMEASE PROTEIN NOSY-RELATED"/>
    <property type="match status" value="1"/>
</dbReference>
<keyword evidence="1" id="KW-0472">Membrane</keyword>
<dbReference type="EMBL" id="CP144460">
    <property type="protein sequence ID" value="XBS37403.1"/>
    <property type="molecule type" value="Genomic_DNA"/>
</dbReference>
<name>A0AAU7P7Q5_9XANT</name>
<dbReference type="AlphaFoldDB" id="A0AAU7P7Q5"/>
<sequence>MVLWKYELLLLLRARAAVAGLLLLTLLTVCSLVSGQHVIDAQRANIARIAPLQQEDNAAVQAYVARSNDAGSAAYYSFHPTWDAPSSLAFAAVGMRDVAPYILRIRALGLEAQIYDGDSYNPELALAGRFDYAFVLVFLLPLFVIALLFDLRSGEREAGRARMLASLPGAGTALLVRRVVVRAVAVLVCLSVPFALAATFNAVPLLQQLAVLALTGLYLLFWVLLAVAVGRLHWRPAAHATALATCWVVLALVAPALAHVAINQAVPVNQGAEIARLQREAVNHAWDIPRQATMQRFYASNPQWADSPALTDAFHYKWYFAFHENGDQQVAPQVAAYRQGLLRRERFAWRVASVLPPVAVQAALTRLARTDLQAQLAYQDRIRAYHQALRAFYYGYLFRDRPFTGDDFQRAPRFDAAATPVPQRS</sequence>
<evidence type="ECO:0000313" key="2">
    <source>
        <dbReference type="EMBL" id="XBS37403.1"/>
    </source>
</evidence>
<dbReference type="InterPro" id="IPR021913">
    <property type="entry name" value="DUF3526"/>
</dbReference>
<reference evidence="2" key="1">
    <citation type="submission" date="2024-02" db="EMBL/GenBank/DDBJ databases">
        <title>Complete genome sequence of Xanthomonas sp. 10-10.</title>
        <authorList>
            <person name="Biessy A."/>
            <person name="Ciotola M."/>
            <person name="Cadieux M."/>
            <person name="Soufiane B."/>
            <person name="Laforest M."/>
            <person name="Filion M."/>
        </authorList>
    </citation>
    <scope>NUCLEOTIDE SEQUENCE</scope>
    <source>
        <strain evidence="2">10-10</strain>
    </source>
</reference>
<protein>
    <submittedName>
        <fullName evidence="2">DUF3526 domain-containing protein</fullName>
    </submittedName>
</protein>
<evidence type="ECO:0000256" key="1">
    <source>
        <dbReference type="SAM" id="Phobius"/>
    </source>
</evidence>
<feature type="transmembrane region" description="Helical" evidence="1">
    <location>
        <begin position="242"/>
        <end position="262"/>
    </location>
</feature>